<dbReference type="EMBL" id="CADCWM010000421">
    <property type="protein sequence ID" value="CAA9557616.1"/>
    <property type="molecule type" value="Genomic_DNA"/>
</dbReference>
<organism evidence="1">
    <name type="scientific">uncultured Thermomicrobiales bacterium</name>
    <dbReference type="NCBI Taxonomy" id="1645740"/>
    <lineage>
        <taxon>Bacteria</taxon>
        <taxon>Pseudomonadati</taxon>
        <taxon>Thermomicrobiota</taxon>
        <taxon>Thermomicrobia</taxon>
        <taxon>Thermomicrobiales</taxon>
        <taxon>environmental samples</taxon>
    </lineage>
</organism>
<sequence>ERLPLEEYRRRWPEHPALKAYITWRLLEAV</sequence>
<gene>
    <name evidence="1" type="ORF">AVDCRST_MAG88-1234</name>
</gene>
<name>A0A6J4UT72_9BACT</name>
<feature type="non-terminal residue" evidence="1">
    <location>
        <position position="1"/>
    </location>
</feature>
<reference evidence="1" key="1">
    <citation type="submission" date="2020-02" db="EMBL/GenBank/DDBJ databases">
        <authorList>
            <person name="Meier V. D."/>
        </authorList>
    </citation>
    <scope>NUCLEOTIDE SEQUENCE</scope>
    <source>
        <strain evidence="1">AVDCRST_MAG88</strain>
    </source>
</reference>
<accession>A0A6J4UT72</accession>
<evidence type="ECO:0000313" key="1">
    <source>
        <dbReference type="EMBL" id="CAA9557616.1"/>
    </source>
</evidence>
<protein>
    <submittedName>
        <fullName evidence="1">Uncharacterized protein</fullName>
    </submittedName>
</protein>
<proteinExistence type="predicted"/>
<dbReference type="AlphaFoldDB" id="A0A6J4UT72"/>